<dbReference type="InterPro" id="IPR014145">
    <property type="entry name" value="LigD_pol_dom"/>
</dbReference>
<dbReference type="Pfam" id="PF21686">
    <property type="entry name" value="LigD_Prim-Pol"/>
    <property type="match status" value="1"/>
</dbReference>
<evidence type="ECO:0000313" key="3">
    <source>
        <dbReference type="Proteomes" id="UP000784880"/>
    </source>
</evidence>
<comment type="caution">
    <text evidence="2">The sequence shown here is derived from an EMBL/GenBank/DDBJ whole genome shotgun (WGS) entry which is preliminary data.</text>
</comment>
<gene>
    <name evidence="2" type="primary">ligD</name>
    <name evidence="2" type="ORF">KS419_20700</name>
</gene>
<organism evidence="2 3">
    <name type="scientific">Evansella tamaricis</name>
    <dbReference type="NCBI Taxonomy" id="2069301"/>
    <lineage>
        <taxon>Bacteria</taxon>
        <taxon>Bacillati</taxon>
        <taxon>Bacillota</taxon>
        <taxon>Bacilli</taxon>
        <taxon>Bacillales</taxon>
        <taxon>Bacillaceae</taxon>
        <taxon>Evansella</taxon>
    </lineage>
</organism>
<dbReference type="EC" id="6.5.1.1" evidence="2"/>
<dbReference type="NCBIfam" id="TIGR02778">
    <property type="entry name" value="ligD_pol"/>
    <property type="match status" value="1"/>
</dbReference>
<reference evidence="2 3" key="1">
    <citation type="submission" date="2021-06" db="EMBL/GenBank/DDBJ databases">
        <title>Bacillus sp. RD4P76, an endophyte from a halophyte.</title>
        <authorList>
            <person name="Sun J.-Q."/>
        </authorList>
    </citation>
    <scope>NUCLEOTIDE SEQUENCE [LARGE SCALE GENOMIC DNA]</scope>
    <source>
        <strain evidence="2 3">CGMCC 1.15917</strain>
    </source>
</reference>
<dbReference type="EMBL" id="JAHQCS010000168">
    <property type="protein sequence ID" value="MBU9714160.1"/>
    <property type="molecule type" value="Genomic_DNA"/>
</dbReference>
<name>A0ABS6JKF6_9BACI</name>
<dbReference type="InterPro" id="IPR052171">
    <property type="entry name" value="NHEJ_LigD"/>
</dbReference>
<dbReference type="PANTHER" id="PTHR42705">
    <property type="entry name" value="BIFUNCTIONAL NON-HOMOLOGOUS END JOINING PROTEIN LIGD"/>
    <property type="match status" value="1"/>
</dbReference>
<dbReference type="GO" id="GO:0003910">
    <property type="term" value="F:DNA ligase (ATP) activity"/>
    <property type="evidence" value="ECO:0007669"/>
    <property type="project" value="UniProtKB-EC"/>
</dbReference>
<dbReference type="Proteomes" id="UP000784880">
    <property type="component" value="Unassembled WGS sequence"/>
</dbReference>
<sequence>MKKRNSNYKGTFFITGLRIDTEEFEIGILRNNLAVTFGVVSEGFKVEEKHALIQSLLKKLSDEKQKGKVINVSPGICMRINFKGLDGDQLVQPVFSEFRLKEHWENCTWGNLLLDNASLEDEVYITNPSKPLWHTLPLNKDAYISYLYEIAPVILPFLHDRLLTVIRYPHGVDGESFYQKSCPDYAPAFIQSQVTENINYILCNNLSTLLWLGNQLALEFHVPFETTKSKNPMEIVFDLDPPSKDHFPLAVKAALEMQKLFTKFEIKSYPKLSGNKGLQIHIPVMDRSFSYLDSRVFTEFIARYLVEKFPKDFTIERMKKNRGEKLYIDYLQHWEGKTIICPYSARGKELPTIAAPLLWEEINENLDPALYTIPYVKERVEEMGCPFLDNGYFSEENISLKSIIATLQKS</sequence>
<proteinExistence type="predicted"/>
<feature type="domain" description="DNA ligase D polymerase" evidence="1">
    <location>
        <begin position="140"/>
        <end position="387"/>
    </location>
</feature>
<evidence type="ECO:0000313" key="2">
    <source>
        <dbReference type="EMBL" id="MBU9714160.1"/>
    </source>
</evidence>
<accession>A0ABS6JKF6</accession>
<dbReference type="PANTHER" id="PTHR42705:SF2">
    <property type="entry name" value="BIFUNCTIONAL NON-HOMOLOGOUS END JOINING PROTEIN LIGD"/>
    <property type="match status" value="1"/>
</dbReference>
<protein>
    <submittedName>
        <fullName evidence="2">Non-homologous end-joining DNA ligase</fullName>
        <ecNumber evidence="2">6.5.1.1</ecNumber>
    </submittedName>
</protein>
<keyword evidence="3" id="KW-1185">Reference proteome</keyword>
<evidence type="ECO:0000259" key="1">
    <source>
        <dbReference type="Pfam" id="PF21686"/>
    </source>
</evidence>
<keyword evidence="2" id="KW-0436">Ligase</keyword>